<keyword evidence="3" id="KW-1185">Reference proteome</keyword>
<evidence type="ECO:0000259" key="1">
    <source>
        <dbReference type="Pfam" id="PF14021"/>
    </source>
</evidence>
<dbReference type="STRING" id="648782.SAMN04488554_2227"/>
<evidence type="ECO:0000313" key="2">
    <source>
        <dbReference type="EMBL" id="SEE63306.1"/>
    </source>
</evidence>
<protein>
    <recommendedName>
        <fullName evidence="1">TNT domain-containing protein</fullName>
    </recommendedName>
</protein>
<dbReference type="Pfam" id="PF14021">
    <property type="entry name" value="TNT"/>
    <property type="match status" value="1"/>
</dbReference>
<dbReference type="GO" id="GO:0050135">
    <property type="term" value="F:NADP+ nucleosidase activity"/>
    <property type="evidence" value="ECO:0007669"/>
    <property type="project" value="InterPro"/>
</dbReference>
<reference evidence="3" key="1">
    <citation type="submission" date="2016-10" db="EMBL/GenBank/DDBJ databases">
        <authorList>
            <person name="Varghese N."/>
            <person name="Submissions S."/>
        </authorList>
    </citation>
    <scope>NUCLEOTIDE SEQUENCE [LARGE SCALE GENOMIC DNA]</scope>
    <source>
        <strain evidence="3">DSM 21368</strain>
    </source>
</reference>
<gene>
    <name evidence="2" type="ORF">SAMN04488554_2227</name>
</gene>
<name>A0A1H5KEP8_9MICO</name>
<sequence length="369" mass="39714">MDDPAAQRLTDRIVAALFEAAGDDATDVHLEWSQAGTQHSGRAYAVVGGAAHWIEVPTEIAPDLRALRAATADRRAGAWLSVEIDAQRGGDVRVNRNDDRRPYWNSTTASMLDAPAAPPVPDERRWLADLQRYPRDRAHLPDWLNPGEVEGEAAAQLRAGLDGIGVPRGGVVLPGEHAPDTEPPEPLEGAVEVVRYGARHYGVQVVDYGQHVLLGEYFTERAACDVVWQYVSAPLPAPVHVPHAELSARVQAAQQGLAELGQRVTAAGPGGVITNLATGVPYDRIGTVDGLYFFVWGTAWEQRSLPPSARGPGAQQEVFVAAREVEVQAEIAPAWFGQPGGGLRFHVEPPARGVRDLVRAGVLQRVVVT</sequence>
<proteinExistence type="predicted"/>
<feature type="domain" description="TNT" evidence="1">
    <location>
        <begin position="276"/>
        <end position="366"/>
    </location>
</feature>
<evidence type="ECO:0000313" key="3">
    <source>
        <dbReference type="Proteomes" id="UP000199220"/>
    </source>
</evidence>
<accession>A0A1H5KEP8</accession>
<dbReference type="Proteomes" id="UP000199220">
    <property type="component" value="Unassembled WGS sequence"/>
</dbReference>
<dbReference type="RefSeq" id="WP_089773220.1">
    <property type="nucleotide sequence ID" value="NZ_FNTX01000002.1"/>
</dbReference>
<dbReference type="InterPro" id="IPR025331">
    <property type="entry name" value="TNT"/>
</dbReference>
<dbReference type="EMBL" id="FNTX01000002">
    <property type="protein sequence ID" value="SEE63306.1"/>
    <property type="molecule type" value="Genomic_DNA"/>
</dbReference>
<organism evidence="2 3">
    <name type="scientific">Ruania alba</name>
    <dbReference type="NCBI Taxonomy" id="648782"/>
    <lineage>
        <taxon>Bacteria</taxon>
        <taxon>Bacillati</taxon>
        <taxon>Actinomycetota</taxon>
        <taxon>Actinomycetes</taxon>
        <taxon>Micrococcales</taxon>
        <taxon>Ruaniaceae</taxon>
        <taxon>Ruania</taxon>
    </lineage>
</organism>
<dbReference type="OrthoDB" id="4745173at2"/>
<dbReference type="AlphaFoldDB" id="A0A1H5KEP8"/>